<evidence type="ECO:0000256" key="5">
    <source>
        <dbReference type="ARBA" id="ARBA00023040"/>
    </source>
</evidence>
<dbReference type="AlphaFoldDB" id="A0A914V6K2"/>
<evidence type="ECO:0000313" key="12">
    <source>
        <dbReference type="WBParaSite" id="PSAMB.scaffold15size126113.g409.t1"/>
    </source>
</evidence>
<dbReference type="PANTHER" id="PTHR24228:SF59">
    <property type="entry name" value="NEUROPEPTIDE RECEPTOR 15"/>
    <property type="match status" value="1"/>
</dbReference>
<dbReference type="SUPFAM" id="SSF81321">
    <property type="entry name" value="Family A G protein-coupled receptor-like"/>
    <property type="match status" value="1"/>
</dbReference>
<feature type="transmembrane region" description="Helical" evidence="9">
    <location>
        <begin position="104"/>
        <end position="130"/>
    </location>
</feature>
<dbReference type="Gene3D" id="1.20.1070.10">
    <property type="entry name" value="Rhodopsin 7-helix transmembrane proteins"/>
    <property type="match status" value="1"/>
</dbReference>
<keyword evidence="11" id="KW-1185">Reference proteome</keyword>
<keyword evidence="4 9" id="KW-1133">Transmembrane helix</keyword>
<dbReference type="GO" id="GO:0004930">
    <property type="term" value="F:G protein-coupled receptor activity"/>
    <property type="evidence" value="ECO:0007669"/>
    <property type="project" value="UniProtKB-KW"/>
</dbReference>
<dbReference type="InterPro" id="IPR000276">
    <property type="entry name" value="GPCR_Rhodpsn"/>
</dbReference>
<organism evidence="11 12">
    <name type="scientific">Plectus sambesii</name>
    <dbReference type="NCBI Taxonomy" id="2011161"/>
    <lineage>
        <taxon>Eukaryota</taxon>
        <taxon>Metazoa</taxon>
        <taxon>Ecdysozoa</taxon>
        <taxon>Nematoda</taxon>
        <taxon>Chromadorea</taxon>
        <taxon>Plectida</taxon>
        <taxon>Plectina</taxon>
        <taxon>Plectoidea</taxon>
        <taxon>Plectidae</taxon>
        <taxon>Plectus</taxon>
    </lineage>
</organism>
<dbReference type="Proteomes" id="UP000887566">
    <property type="component" value="Unplaced"/>
</dbReference>
<keyword evidence="7" id="KW-0675">Receptor</keyword>
<feature type="transmembrane region" description="Helical" evidence="9">
    <location>
        <begin position="137"/>
        <end position="158"/>
    </location>
</feature>
<sequence length="333" mass="37563">MAGDQVFGANASAVNATTMTAGVRVALTVVFGAVSLIGLGGNLVVLGYILGKRLYKNYVSSHFIGHLCFTNIVAFVFLMPVFLYNLSHDDDIWEDMNLMCRLQAYLTCAIWTVMHFMVTCVAGVHLLTFARIHYEQLFGLPPTMLCCLSWVIGFALGLPCLTNGNIVVYDDHMHHCIWGATDSGYKFLTYLLILGVIIPTVLTWYAYVRVLGILYHSPIVFQALGLYKSRFLVYGFLIRSRSNFRLRHSPPSANRFRFSPFYQVPFYVSSLSTRGTNEDVWPSVFMFIAYVQCIVSPVFYGTSLFLMKEEDMALTARANKNTYQHPIVPPQEL</sequence>
<keyword evidence="6 9" id="KW-0472">Membrane</keyword>
<dbReference type="PANTHER" id="PTHR24228">
    <property type="entry name" value="B2 BRADYKININ RECEPTOR/ANGIOTENSIN II RECEPTOR"/>
    <property type="match status" value="1"/>
</dbReference>
<feature type="transmembrane region" description="Helical" evidence="9">
    <location>
        <begin position="284"/>
        <end position="307"/>
    </location>
</feature>
<keyword evidence="3 9" id="KW-0812">Transmembrane</keyword>
<proteinExistence type="predicted"/>
<dbReference type="WBParaSite" id="PSAMB.scaffold15size126113.g409.t1">
    <property type="protein sequence ID" value="PSAMB.scaffold15size126113.g409.t1"/>
    <property type="gene ID" value="PSAMB.scaffold15size126113.g409"/>
</dbReference>
<evidence type="ECO:0000256" key="6">
    <source>
        <dbReference type="ARBA" id="ARBA00023136"/>
    </source>
</evidence>
<dbReference type="PRINTS" id="PR00237">
    <property type="entry name" value="GPCRRHODOPSN"/>
</dbReference>
<dbReference type="CDD" id="cd00637">
    <property type="entry name" value="7tm_classA_rhodopsin-like"/>
    <property type="match status" value="1"/>
</dbReference>
<dbReference type="PROSITE" id="PS50262">
    <property type="entry name" value="G_PROTEIN_RECEP_F1_2"/>
    <property type="match status" value="1"/>
</dbReference>
<evidence type="ECO:0000256" key="8">
    <source>
        <dbReference type="ARBA" id="ARBA00023224"/>
    </source>
</evidence>
<keyword evidence="8" id="KW-0807">Transducer</keyword>
<dbReference type="GO" id="GO:0005886">
    <property type="term" value="C:plasma membrane"/>
    <property type="evidence" value="ECO:0007669"/>
    <property type="project" value="UniProtKB-SubCell"/>
</dbReference>
<keyword evidence="2" id="KW-1003">Cell membrane</keyword>
<evidence type="ECO:0000256" key="7">
    <source>
        <dbReference type="ARBA" id="ARBA00023170"/>
    </source>
</evidence>
<keyword evidence="5" id="KW-0297">G-protein coupled receptor</keyword>
<evidence type="ECO:0000256" key="4">
    <source>
        <dbReference type="ARBA" id="ARBA00022989"/>
    </source>
</evidence>
<evidence type="ECO:0000256" key="9">
    <source>
        <dbReference type="SAM" id="Phobius"/>
    </source>
</evidence>
<feature type="transmembrane region" description="Helical" evidence="9">
    <location>
        <begin position="63"/>
        <end position="84"/>
    </location>
</feature>
<feature type="domain" description="G-protein coupled receptors family 1 profile" evidence="10">
    <location>
        <begin position="41"/>
        <end position="300"/>
    </location>
</feature>
<feature type="transmembrane region" description="Helical" evidence="9">
    <location>
        <begin position="25"/>
        <end position="51"/>
    </location>
</feature>
<evidence type="ECO:0000259" key="10">
    <source>
        <dbReference type="PROSITE" id="PS50262"/>
    </source>
</evidence>
<reference evidence="12" key="1">
    <citation type="submission" date="2022-11" db="UniProtKB">
        <authorList>
            <consortium name="WormBaseParasite"/>
        </authorList>
    </citation>
    <scope>IDENTIFICATION</scope>
</reference>
<accession>A0A914V6K2</accession>
<dbReference type="InterPro" id="IPR017452">
    <property type="entry name" value="GPCR_Rhodpsn_7TM"/>
</dbReference>
<evidence type="ECO:0000256" key="1">
    <source>
        <dbReference type="ARBA" id="ARBA00004651"/>
    </source>
</evidence>
<dbReference type="Pfam" id="PF00001">
    <property type="entry name" value="7tm_1"/>
    <property type="match status" value="1"/>
</dbReference>
<evidence type="ECO:0000256" key="3">
    <source>
        <dbReference type="ARBA" id="ARBA00022692"/>
    </source>
</evidence>
<protein>
    <submittedName>
        <fullName evidence="12">G-protein coupled receptors family 1 profile domain-containing protein</fullName>
    </submittedName>
</protein>
<evidence type="ECO:0000313" key="11">
    <source>
        <dbReference type="Proteomes" id="UP000887566"/>
    </source>
</evidence>
<feature type="transmembrane region" description="Helical" evidence="9">
    <location>
        <begin position="187"/>
        <end position="207"/>
    </location>
</feature>
<name>A0A914V6K2_9BILA</name>
<evidence type="ECO:0000256" key="2">
    <source>
        <dbReference type="ARBA" id="ARBA00022475"/>
    </source>
</evidence>
<comment type="subcellular location">
    <subcellularLocation>
        <location evidence="1">Cell membrane</location>
        <topology evidence="1">Multi-pass membrane protein</topology>
    </subcellularLocation>
</comment>